<evidence type="ECO:0000256" key="2">
    <source>
        <dbReference type="ARBA" id="ARBA00022801"/>
    </source>
</evidence>
<dbReference type="PROSITE" id="PS51677">
    <property type="entry name" value="NODB"/>
    <property type="match status" value="1"/>
</dbReference>
<protein>
    <submittedName>
        <fullName evidence="5">Polysaccharide deacetylase family protein</fullName>
        <ecNumber evidence="5">3.-.-.-</ecNumber>
    </submittedName>
</protein>
<dbReference type="EC" id="3.-.-.-" evidence="5"/>
<evidence type="ECO:0000256" key="3">
    <source>
        <dbReference type="SAM" id="SignalP"/>
    </source>
</evidence>
<feature type="signal peptide" evidence="3">
    <location>
        <begin position="1"/>
        <end position="20"/>
    </location>
</feature>
<feature type="domain" description="NodB homology" evidence="4">
    <location>
        <begin position="44"/>
        <end position="224"/>
    </location>
</feature>
<gene>
    <name evidence="5" type="ORF">ACFPOG_27150</name>
</gene>
<keyword evidence="1" id="KW-0479">Metal-binding</keyword>
<evidence type="ECO:0000313" key="6">
    <source>
        <dbReference type="Proteomes" id="UP001596044"/>
    </source>
</evidence>
<name>A0ABW0KER6_9BACL</name>
<comment type="caution">
    <text evidence="5">The sequence shown here is derived from an EMBL/GenBank/DDBJ whole genome shotgun (WGS) entry which is preliminary data.</text>
</comment>
<keyword evidence="2 5" id="KW-0378">Hydrolase</keyword>
<dbReference type="InterPro" id="IPR050248">
    <property type="entry name" value="Polysacc_deacetylase_ArnD"/>
</dbReference>
<proteinExistence type="predicted"/>
<evidence type="ECO:0000313" key="5">
    <source>
        <dbReference type="EMBL" id="MFC5451885.1"/>
    </source>
</evidence>
<dbReference type="CDD" id="cd10917">
    <property type="entry name" value="CE4_NodB_like_6s_7s"/>
    <property type="match status" value="1"/>
</dbReference>
<evidence type="ECO:0000256" key="1">
    <source>
        <dbReference type="ARBA" id="ARBA00022723"/>
    </source>
</evidence>
<reference evidence="6" key="1">
    <citation type="journal article" date="2019" name="Int. J. Syst. Evol. Microbiol.">
        <title>The Global Catalogue of Microorganisms (GCM) 10K type strain sequencing project: providing services to taxonomists for standard genome sequencing and annotation.</title>
        <authorList>
            <consortium name="The Broad Institute Genomics Platform"/>
            <consortium name="The Broad Institute Genome Sequencing Center for Infectious Disease"/>
            <person name="Wu L."/>
            <person name="Ma J."/>
        </authorList>
    </citation>
    <scope>NUCLEOTIDE SEQUENCE [LARGE SCALE GENOMIC DNA]</scope>
    <source>
        <strain evidence="6">KACC 11904</strain>
    </source>
</reference>
<accession>A0ABW0KER6</accession>
<dbReference type="GO" id="GO:0016787">
    <property type="term" value="F:hydrolase activity"/>
    <property type="evidence" value="ECO:0007669"/>
    <property type="project" value="UniProtKB-KW"/>
</dbReference>
<dbReference type="PANTHER" id="PTHR10587:SF133">
    <property type="entry name" value="CHITIN DEACETYLASE 1-RELATED"/>
    <property type="match status" value="1"/>
</dbReference>
<organism evidence="5 6">
    <name type="scientific">Paenibacillus aestuarii</name>
    <dbReference type="NCBI Taxonomy" id="516965"/>
    <lineage>
        <taxon>Bacteria</taxon>
        <taxon>Bacillati</taxon>
        <taxon>Bacillota</taxon>
        <taxon>Bacilli</taxon>
        <taxon>Bacillales</taxon>
        <taxon>Paenibacillaceae</taxon>
        <taxon>Paenibacillus</taxon>
    </lineage>
</organism>
<dbReference type="Proteomes" id="UP001596044">
    <property type="component" value="Unassembled WGS sequence"/>
</dbReference>
<keyword evidence="6" id="KW-1185">Reference proteome</keyword>
<feature type="chain" id="PRO_5045102820" evidence="3">
    <location>
        <begin position="21"/>
        <end position="241"/>
    </location>
</feature>
<evidence type="ECO:0000259" key="4">
    <source>
        <dbReference type="PROSITE" id="PS51677"/>
    </source>
</evidence>
<keyword evidence="3" id="KW-0732">Signal</keyword>
<dbReference type="PANTHER" id="PTHR10587">
    <property type="entry name" value="GLYCOSYL TRANSFERASE-RELATED"/>
    <property type="match status" value="1"/>
</dbReference>
<dbReference type="RefSeq" id="WP_270879912.1">
    <property type="nucleotide sequence ID" value="NZ_JAQFVF010000027.1"/>
</dbReference>
<dbReference type="SUPFAM" id="SSF88713">
    <property type="entry name" value="Glycoside hydrolase/deacetylase"/>
    <property type="match status" value="1"/>
</dbReference>
<dbReference type="Gene3D" id="3.20.20.370">
    <property type="entry name" value="Glycoside hydrolase/deacetylase"/>
    <property type="match status" value="1"/>
</dbReference>
<dbReference type="EMBL" id="JBHSMJ010000040">
    <property type="protein sequence ID" value="MFC5451885.1"/>
    <property type="molecule type" value="Genomic_DNA"/>
</dbReference>
<dbReference type="Pfam" id="PF01522">
    <property type="entry name" value="Polysacc_deac_1"/>
    <property type="match status" value="1"/>
</dbReference>
<dbReference type="InterPro" id="IPR011330">
    <property type="entry name" value="Glyco_hydro/deAcase_b/a-brl"/>
</dbReference>
<dbReference type="InterPro" id="IPR002509">
    <property type="entry name" value="NODB_dom"/>
</dbReference>
<sequence>MKVVVTLCLCFFLFASSGHAAPKKDRFYYENRGDVVWEIATTEKVIALTFDDGPHPEHTPQILDLLKQYNAKATFFVVGNKVERFPEILQREVNEGHELANHTYSHAFLSKRTNMKKEINKTEELIESVTHTRSHLFRPPGGIYNEGLVNLAKQEGYKMIMWSWHLDTRDWNSPGVQRIVDRVLKNASSGNIVLFHDYIEGRTQTIAALKQILPELEKRGYRFVTVSELLSYGKAVPAKQP</sequence>